<evidence type="ECO:0000313" key="3">
    <source>
        <dbReference type="EMBL" id="CAF4794450.1"/>
    </source>
</evidence>
<feature type="domain" description="Sin3 C-terminal" evidence="2">
    <location>
        <begin position="54"/>
        <end position="112"/>
    </location>
</feature>
<gene>
    <name evidence="4" type="ORF">GIL414_LOCUS56634</name>
    <name evidence="3" type="ORF">SMN809_LOCUS46904</name>
</gene>
<reference evidence="3" key="1">
    <citation type="submission" date="2021-02" db="EMBL/GenBank/DDBJ databases">
        <authorList>
            <person name="Nowell W R."/>
        </authorList>
    </citation>
    <scope>NUCLEOTIDE SEQUENCE</scope>
</reference>
<name>A0A8S3B604_9BILA</name>
<dbReference type="Proteomes" id="UP000681720">
    <property type="component" value="Unassembled WGS sequence"/>
</dbReference>
<evidence type="ECO:0000313" key="4">
    <source>
        <dbReference type="EMBL" id="CAF4991046.1"/>
    </source>
</evidence>
<feature type="non-terminal residue" evidence="3">
    <location>
        <position position="1"/>
    </location>
</feature>
<dbReference type="AlphaFoldDB" id="A0A8S3B604"/>
<comment type="caution">
    <text evidence="3">The sequence shown here is derived from an EMBL/GenBank/DDBJ whole genome shotgun (WGS) entry which is preliminary data.</text>
</comment>
<proteinExistence type="predicted"/>
<feature type="region of interest" description="Disordered" evidence="1">
    <location>
        <begin position="1"/>
        <end position="41"/>
    </location>
</feature>
<sequence length="128" mass="15679">DDDDENENNGKRDKKSRPTRHTDANRRRNTDFSATKRRQVTQEYQKPDDMFHLFFVNDNYYYFFRLHQLLYERLLKMFQQSLRLIEEDDGSQRNRPLSIASVLRTSNRRKFAFLEFNSVNEENTKYKI</sequence>
<dbReference type="EMBL" id="CAJOBJ010203809">
    <property type="protein sequence ID" value="CAF4991046.1"/>
    <property type="molecule type" value="Genomic_DNA"/>
</dbReference>
<protein>
    <recommendedName>
        <fullName evidence="2">Sin3 C-terminal domain-containing protein</fullName>
    </recommendedName>
</protein>
<dbReference type="InterPro" id="IPR031693">
    <property type="entry name" value="Sin3_C"/>
</dbReference>
<evidence type="ECO:0000313" key="5">
    <source>
        <dbReference type="Proteomes" id="UP000676336"/>
    </source>
</evidence>
<evidence type="ECO:0000259" key="2">
    <source>
        <dbReference type="Pfam" id="PF16879"/>
    </source>
</evidence>
<organism evidence="3 5">
    <name type="scientific">Rotaria magnacalcarata</name>
    <dbReference type="NCBI Taxonomy" id="392030"/>
    <lineage>
        <taxon>Eukaryota</taxon>
        <taxon>Metazoa</taxon>
        <taxon>Spiralia</taxon>
        <taxon>Gnathifera</taxon>
        <taxon>Rotifera</taxon>
        <taxon>Eurotatoria</taxon>
        <taxon>Bdelloidea</taxon>
        <taxon>Philodinida</taxon>
        <taxon>Philodinidae</taxon>
        <taxon>Rotaria</taxon>
    </lineage>
</organism>
<evidence type="ECO:0000256" key="1">
    <source>
        <dbReference type="SAM" id="MobiDB-lite"/>
    </source>
</evidence>
<dbReference type="Pfam" id="PF16879">
    <property type="entry name" value="Sin3a_C"/>
    <property type="match status" value="1"/>
</dbReference>
<dbReference type="EMBL" id="CAJOBI010147049">
    <property type="protein sequence ID" value="CAF4794450.1"/>
    <property type="molecule type" value="Genomic_DNA"/>
</dbReference>
<accession>A0A8S3B604</accession>
<dbReference type="Proteomes" id="UP000676336">
    <property type="component" value="Unassembled WGS sequence"/>
</dbReference>
<feature type="compositionally biased region" description="Basic and acidic residues" evidence="1">
    <location>
        <begin position="20"/>
        <end position="30"/>
    </location>
</feature>